<dbReference type="Proteomes" id="UP000188268">
    <property type="component" value="Unassembled WGS sequence"/>
</dbReference>
<dbReference type="Gramene" id="OMO53199">
    <property type="protein sequence ID" value="OMO53199"/>
    <property type="gene ID" value="CCACVL1_28813"/>
</dbReference>
<evidence type="ECO:0000313" key="1">
    <source>
        <dbReference type="EMBL" id="OMO53199.1"/>
    </source>
</evidence>
<keyword evidence="2" id="KW-1185">Reference proteome</keyword>
<sequence>TGKFSHRCRPLLHRYQDSNVIE</sequence>
<name>A0A1R3G537_COCAP</name>
<comment type="caution">
    <text evidence="1">The sequence shown here is derived from an EMBL/GenBank/DDBJ whole genome shotgun (WGS) entry which is preliminary data.</text>
</comment>
<proteinExistence type="predicted"/>
<evidence type="ECO:0000313" key="2">
    <source>
        <dbReference type="Proteomes" id="UP000188268"/>
    </source>
</evidence>
<dbReference type="EMBL" id="AWWV01015277">
    <property type="protein sequence ID" value="OMO53199.1"/>
    <property type="molecule type" value="Genomic_DNA"/>
</dbReference>
<reference evidence="1 2" key="1">
    <citation type="submission" date="2013-09" db="EMBL/GenBank/DDBJ databases">
        <title>Corchorus capsularis genome sequencing.</title>
        <authorList>
            <person name="Alam M."/>
            <person name="Haque M.S."/>
            <person name="Islam M.S."/>
            <person name="Emdad E.M."/>
            <person name="Islam M.M."/>
            <person name="Ahmed B."/>
            <person name="Halim A."/>
            <person name="Hossen Q.M.M."/>
            <person name="Hossain M.Z."/>
            <person name="Ahmed R."/>
            <person name="Khan M.M."/>
            <person name="Islam R."/>
            <person name="Rashid M.M."/>
            <person name="Khan S.A."/>
            <person name="Rahman M.S."/>
            <person name="Alam M."/>
        </authorList>
    </citation>
    <scope>NUCLEOTIDE SEQUENCE [LARGE SCALE GENOMIC DNA]</scope>
    <source>
        <strain evidence="2">cv. CVL-1</strain>
        <tissue evidence="1">Whole seedling</tissue>
    </source>
</reference>
<protein>
    <submittedName>
        <fullName evidence="1">Uncharacterized protein</fullName>
    </submittedName>
</protein>
<accession>A0A1R3G537</accession>
<feature type="non-terminal residue" evidence="1">
    <location>
        <position position="1"/>
    </location>
</feature>
<organism evidence="1 2">
    <name type="scientific">Corchorus capsularis</name>
    <name type="common">Jute</name>
    <dbReference type="NCBI Taxonomy" id="210143"/>
    <lineage>
        <taxon>Eukaryota</taxon>
        <taxon>Viridiplantae</taxon>
        <taxon>Streptophyta</taxon>
        <taxon>Embryophyta</taxon>
        <taxon>Tracheophyta</taxon>
        <taxon>Spermatophyta</taxon>
        <taxon>Magnoliopsida</taxon>
        <taxon>eudicotyledons</taxon>
        <taxon>Gunneridae</taxon>
        <taxon>Pentapetalae</taxon>
        <taxon>rosids</taxon>
        <taxon>malvids</taxon>
        <taxon>Malvales</taxon>
        <taxon>Malvaceae</taxon>
        <taxon>Grewioideae</taxon>
        <taxon>Apeibeae</taxon>
        <taxon>Corchorus</taxon>
    </lineage>
</organism>
<dbReference type="AlphaFoldDB" id="A0A1R3G537"/>
<gene>
    <name evidence="1" type="ORF">CCACVL1_28813</name>
</gene>